<reference evidence="2" key="1">
    <citation type="submission" date="2016-06" db="EMBL/GenBank/DDBJ databases">
        <authorList>
            <person name="Varghese N."/>
            <person name="Submissions Spin"/>
        </authorList>
    </citation>
    <scope>NUCLEOTIDE SEQUENCE [LARGE SCALE GENOMIC DNA]</scope>
    <source>
        <strain evidence="2">DSM 45431</strain>
    </source>
</reference>
<sequence>MRPTRWFGRPNGQMEAWVLARDGAVETPVRTRGPVRQLQKRNGAVLAAADFNLIMAQLRRAHAAAQAGGGVVVR</sequence>
<evidence type="ECO:0000313" key="1">
    <source>
        <dbReference type="EMBL" id="SCL32536.1"/>
    </source>
</evidence>
<dbReference type="EMBL" id="FMHV01000002">
    <property type="protein sequence ID" value="SCL32536.1"/>
    <property type="molecule type" value="Genomic_DNA"/>
</dbReference>
<gene>
    <name evidence="1" type="ORF">GA0070624_4502</name>
</gene>
<dbReference type="AlphaFoldDB" id="A0A1C6SSI3"/>
<accession>A0A1C6SSI3</accession>
<keyword evidence="2" id="KW-1185">Reference proteome</keyword>
<organism evidence="1 2">
    <name type="scientific">Micromonospora rhizosphaerae</name>
    <dbReference type="NCBI Taxonomy" id="568872"/>
    <lineage>
        <taxon>Bacteria</taxon>
        <taxon>Bacillati</taxon>
        <taxon>Actinomycetota</taxon>
        <taxon>Actinomycetes</taxon>
        <taxon>Micromonosporales</taxon>
        <taxon>Micromonosporaceae</taxon>
        <taxon>Micromonospora</taxon>
    </lineage>
</organism>
<proteinExistence type="predicted"/>
<name>A0A1C6SSI3_9ACTN</name>
<protein>
    <submittedName>
        <fullName evidence="1">Uncharacterized protein</fullName>
    </submittedName>
</protein>
<dbReference type="Proteomes" id="UP000199413">
    <property type="component" value="Unassembled WGS sequence"/>
</dbReference>
<evidence type="ECO:0000313" key="2">
    <source>
        <dbReference type="Proteomes" id="UP000199413"/>
    </source>
</evidence>